<dbReference type="EnsemblMetazoa" id="XM_795367">
    <property type="protein sequence ID" value="XP_800460"/>
    <property type="gene ID" value="LOC587543"/>
</dbReference>
<dbReference type="PANTHER" id="PTHR24254:SF6">
    <property type="entry name" value="CUBILIN"/>
    <property type="match status" value="1"/>
</dbReference>
<evidence type="ECO:0000256" key="2">
    <source>
        <dbReference type="ARBA" id="ARBA00022737"/>
    </source>
</evidence>
<dbReference type="InterPro" id="IPR035914">
    <property type="entry name" value="Sperma_CUB_dom_sf"/>
</dbReference>
<dbReference type="AlphaFoldDB" id="A0A7M7RHW1"/>
<evidence type="ECO:0000256" key="8">
    <source>
        <dbReference type="SAM" id="SignalP"/>
    </source>
</evidence>
<dbReference type="InterPro" id="IPR051659">
    <property type="entry name" value="Serine_Protease_S1-Domain"/>
</dbReference>
<feature type="signal peptide" evidence="8">
    <location>
        <begin position="1"/>
        <end position="21"/>
    </location>
</feature>
<evidence type="ECO:0000256" key="6">
    <source>
        <dbReference type="SAM" id="MobiDB-lite"/>
    </source>
</evidence>
<dbReference type="PROSITE" id="PS01180">
    <property type="entry name" value="CUB"/>
    <property type="match status" value="1"/>
</dbReference>
<feature type="compositionally biased region" description="Polar residues" evidence="6">
    <location>
        <begin position="521"/>
        <end position="531"/>
    </location>
</feature>
<feature type="compositionally biased region" description="Basic and acidic residues" evidence="6">
    <location>
        <begin position="495"/>
        <end position="505"/>
    </location>
</feature>
<evidence type="ECO:0000256" key="3">
    <source>
        <dbReference type="ARBA" id="ARBA00023157"/>
    </source>
</evidence>
<feature type="domain" description="CUB" evidence="9">
    <location>
        <begin position="139"/>
        <end position="255"/>
    </location>
</feature>
<reference evidence="10" key="2">
    <citation type="submission" date="2021-01" db="UniProtKB">
        <authorList>
            <consortium name="EnsemblMetazoa"/>
        </authorList>
    </citation>
    <scope>IDENTIFICATION</scope>
</reference>
<dbReference type="Proteomes" id="UP000007110">
    <property type="component" value="Unassembled WGS sequence"/>
</dbReference>
<protein>
    <recommendedName>
        <fullName evidence="9">CUB domain-containing protein</fullName>
    </recommendedName>
</protein>
<dbReference type="OMA" id="NGFMIPM"/>
<feature type="compositionally biased region" description="Acidic residues" evidence="6">
    <location>
        <begin position="506"/>
        <end position="516"/>
    </location>
</feature>
<dbReference type="CDD" id="cd00041">
    <property type="entry name" value="CUB"/>
    <property type="match status" value="2"/>
</dbReference>
<evidence type="ECO:0000256" key="7">
    <source>
        <dbReference type="SAM" id="Phobius"/>
    </source>
</evidence>
<evidence type="ECO:0000256" key="5">
    <source>
        <dbReference type="PROSITE-ProRule" id="PRU00059"/>
    </source>
</evidence>
<keyword evidence="7" id="KW-0812">Transmembrane</keyword>
<dbReference type="SUPFAM" id="SSF49854">
    <property type="entry name" value="Spermadhesin, CUB domain"/>
    <property type="match status" value="3"/>
</dbReference>
<evidence type="ECO:0000256" key="4">
    <source>
        <dbReference type="ARBA" id="ARBA00023180"/>
    </source>
</evidence>
<dbReference type="PANTHER" id="PTHR24254">
    <property type="entry name" value="PROTHROMBIN"/>
    <property type="match status" value="1"/>
</dbReference>
<evidence type="ECO:0000313" key="11">
    <source>
        <dbReference type="Proteomes" id="UP000007110"/>
    </source>
</evidence>
<dbReference type="RefSeq" id="XP_800460.2">
    <property type="nucleotide sequence ID" value="XM_795367.5"/>
</dbReference>
<evidence type="ECO:0000259" key="9">
    <source>
        <dbReference type="PROSITE" id="PS01180"/>
    </source>
</evidence>
<name>A0A7M7RHW1_STRPU</name>
<comment type="caution">
    <text evidence="5">Lacks conserved residue(s) required for the propagation of feature annotation.</text>
</comment>
<feature type="transmembrane region" description="Helical" evidence="7">
    <location>
        <begin position="413"/>
        <end position="440"/>
    </location>
</feature>
<evidence type="ECO:0000256" key="1">
    <source>
        <dbReference type="ARBA" id="ARBA00022729"/>
    </source>
</evidence>
<dbReference type="GeneID" id="587543"/>
<keyword evidence="1 8" id="KW-0732">Signal</keyword>
<feature type="chain" id="PRO_5029820856" description="CUB domain-containing protein" evidence="8">
    <location>
        <begin position="22"/>
        <end position="765"/>
    </location>
</feature>
<feature type="compositionally biased region" description="Basic residues" evidence="6">
    <location>
        <begin position="727"/>
        <end position="744"/>
    </location>
</feature>
<dbReference type="InterPro" id="IPR000859">
    <property type="entry name" value="CUB_dom"/>
</dbReference>
<dbReference type="Gene3D" id="2.60.120.290">
    <property type="entry name" value="Spermadhesin, CUB domain"/>
    <property type="match status" value="3"/>
</dbReference>
<feature type="region of interest" description="Disordered" evidence="6">
    <location>
        <begin position="722"/>
        <end position="746"/>
    </location>
</feature>
<keyword evidence="11" id="KW-1185">Reference proteome</keyword>
<proteinExistence type="predicted"/>
<evidence type="ECO:0000313" key="10">
    <source>
        <dbReference type="EnsemblMetazoa" id="XP_800460"/>
    </source>
</evidence>
<keyword evidence="2" id="KW-0677">Repeat</keyword>
<reference evidence="11" key="1">
    <citation type="submission" date="2015-02" db="EMBL/GenBank/DDBJ databases">
        <title>Genome sequencing for Strongylocentrotus purpuratus.</title>
        <authorList>
            <person name="Murali S."/>
            <person name="Liu Y."/>
            <person name="Vee V."/>
            <person name="English A."/>
            <person name="Wang M."/>
            <person name="Skinner E."/>
            <person name="Han Y."/>
            <person name="Muzny D.M."/>
            <person name="Worley K.C."/>
            <person name="Gibbs R.A."/>
        </authorList>
    </citation>
    <scope>NUCLEOTIDE SEQUENCE</scope>
</reference>
<keyword evidence="3" id="KW-1015">Disulfide bond</keyword>
<keyword evidence="4" id="KW-0325">Glycoprotein</keyword>
<dbReference type="Pfam" id="PF00431">
    <property type="entry name" value="CUB"/>
    <property type="match status" value="1"/>
</dbReference>
<feature type="region of interest" description="Disordered" evidence="6">
    <location>
        <begin position="462"/>
        <end position="542"/>
    </location>
</feature>
<organism evidence="10 11">
    <name type="scientific">Strongylocentrotus purpuratus</name>
    <name type="common">Purple sea urchin</name>
    <dbReference type="NCBI Taxonomy" id="7668"/>
    <lineage>
        <taxon>Eukaryota</taxon>
        <taxon>Metazoa</taxon>
        <taxon>Echinodermata</taxon>
        <taxon>Eleutherozoa</taxon>
        <taxon>Echinozoa</taxon>
        <taxon>Echinoidea</taxon>
        <taxon>Euechinoidea</taxon>
        <taxon>Echinacea</taxon>
        <taxon>Camarodonta</taxon>
        <taxon>Echinidea</taxon>
        <taxon>Strongylocentrotidae</taxon>
        <taxon>Strongylocentrotus</taxon>
    </lineage>
</organism>
<keyword evidence="7" id="KW-0472">Membrane</keyword>
<dbReference type="OrthoDB" id="9985152at2759"/>
<dbReference type="KEGG" id="spu:587543"/>
<accession>A0A7M7RHW1</accession>
<dbReference type="SMART" id="SM00042">
    <property type="entry name" value="CUB"/>
    <property type="match status" value="2"/>
</dbReference>
<keyword evidence="7" id="KW-1133">Transmembrane helix</keyword>
<sequence>MVSTYLIQALMLYGVFCVTAAKREEIQLEHGQPYNLTLTSNYPEEGRPSSTWLVRAPDDCRILVRFVEFMLQNIDDTLVVGTGSSVRESSSILARFSGMFPSQSILVPSQRAWLKLNTSSGSVLPHRLEIILEALHHERDIALSDNQTTEITSPDYPNGYPNYADILWRISAPAGQSVTFRFRDIDLEDRYDKIIIGTGSDFSDRGTHLVSISNRYNKTDLPTDLIIPGNAEIWLRFHADISKTFRGFLIEITAGPDPFEELTVEPSEQEIEVASPLNIASENYPSPYPRSQNVTWYLNPPINKLIRVDVISCHLEPKHDSVKMGTRLGTGSDLLFLNGSSTPRGFYAEFPVNQSVVIRFESDYSVAYQGFWIRVSAVVEKKTKITPMTKVGSAEKKPDLAGSSTNNNRSNGFMIPMFSAIGVLVLLALVSTLIISCYFVRRRRTKPIVAGHQVLSHLYTTPDTRDFRTPAHPRHGSQDSPSHSIPMVQVSCSSRVDDPHSKESDYQEFDNDDDDHYDAVGQNTSTSSSHSPGIDHHHYSVAAGDPAQHDTSVYCKIEHDYATAINDTENEYANFQEGDMTTPEVDLKLLAKKPFYMTTIENTQKATTIAYHRYLPMTACAAKKPTDNERRLPPGATTKENDFDDKKHAYVNLTTNLVSDETTEWKVHGVKNDSNDVSKNETFYEAMSPKSNDDRVNETVHELENESAQSGDRTVVDTYTVGNQREHGKHQVKKPKVAPKRKRNKGDVIQKNSYANATYEKYSIS</sequence>
<dbReference type="InParanoid" id="A0A7M7RHW1"/>